<protein>
    <submittedName>
        <fullName evidence="3">SpoIID/LytB domain-containing protein</fullName>
    </submittedName>
    <submittedName>
        <fullName evidence="4">Sporulation protein</fullName>
    </submittedName>
</protein>
<dbReference type="PANTHER" id="PTHR30032">
    <property type="entry name" value="N-ACETYLMURAMOYL-L-ALANINE AMIDASE-RELATED"/>
    <property type="match status" value="1"/>
</dbReference>
<gene>
    <name evidence="4" type="ORF">CHH67_00030</name>
    <name evidence="3" type="ORF">GNP94_00085</name>
</gene>
<evidence type="ECO:0000313" key="4">
    <source>
        <dbReference type="EMBL" id="PAD80527.1"/>
    </source>
</evidence>
<name>A0A268F580_9BACL</name>
<dbReference type="GO" id="GO:0042834">
    <property type="term" value="F:peptidoglycan binding"/>
    <property type="evidence" value="ECO:0007669"/>
    <property type="project" value="InterPro"/>
</dbReference>
<dbReference type="InterPro" id="IPR013486">
    <property type="entry name" value="SpoIID/LytB"/>
</dbReference>
<dbReference type="InterPro" id="IPR007730">
    <property type="entry name" value="SPOR-like_dom"/>
</dbReference>
<dbReference type="PROSITE" id="PS51724">
    <property type="entry name" value="SPOR"/>
    <property type="match status" value="1"/>
</dbReference>
<dbReference type="RefSeq" id="WP_095262930.1">
    <property type="nucleotide sequence ID" value="NZ_NPBY01000001.1"/>
</dbReference>
<dbReference type="PANTHER" id="PTHR30032:SF4">
    <property type="entry name" value="AMIDASE ENHANCER"/>
    <property type="match status" value="1"/>
</dbReference>
<accession>A0A268F580</accession>
<dbReference type="EMBL" id="WOAA01000001">
    <property type="protein sequence ID" value="MUG64399.1"/>
    <property type="molecule type" value="Genomic_DNA"/>
</dbReference>
<feature type="domain" description="SPOR" evidence="2">
    <location>
        <begin position="167"/>
        <end position="248"/>
    </location>
</feature>
<evidence type="ECO:0000313" key="6">
    <source>
        <dbReference type="Proteomes" id="UP000435177"/>
    </source>
</evidence>
<feature type="signal peptide" evidence="1">
    <location>
        <begin position="1"/>
        <end position="33"/>
    </location>
</feature>
<sequence>MKRNWKQALGWCVKGLLALTLVGGVWQSPAADAAGTDSIRVAMFLDLGSTYRSTTNAVTLVPETAMTASIKASGGQELALLPAGRQARFSIDGFRVKVLETADWRVASEAAKKLQGTNDKPLLYVDSTSAGRVYQLYTGMYASEQAARDAASRVAQTAAAYLNGQNPMVKGGLHLTAGQFSSAAEADAVRLAYRDAGLEAFTVIVPVGAGKAYEVWVGEAANQADLAAVQSEAGRASSAALQAVRAGTHGLILRQDASLNLDSLQLVEHYTLAGDGQLWIQGNAGSRTQVKERSERTYRGAVEIGSHNGQLYLVNELPLQEYLYSVVGAEVPSSWGAEALKAQAVAARSYALFQGNKFQVANVVDTTLSQAYYGTSYEYPSIIQAVDATAGEVLLSNGRLVEAVFSSNSGGMSADPLEVWGNANPTFGAVESPGDASAQAELHSWYHVVLPSGITGYVREDNVKLTGNTTLAGLPYMTVTANNTNVRPLPLIQSSAEPVARLNPGDTAVVLELVAESNSYEWIRGPFTSEQLVSSLNGRVTGSLPASITSLEVVERGPSGRVLKVRANGQLLEVRYPDLYRSALNGLPSTMFDIEPTGSYTVLGANGAATTVSAGQTVSVISASGTGPVRGAGTTVLNGEGKARIVDNTQRFKFIGRGNGHGLGLSQWGAKGMADQGYDYKQILQHYYRNVTISKE</sequence>
<dbReference type="Pfam" id="PF08486">
    <property type="entry name" value="SpoIID"/>
    <property type="match status" value="1"/>
</dbReference>
<proteinExistence type="predicted"/>
<evidence type="ECO:0000313" key="3">
    <source>
        <dbReference type="EMBL" id="MUG64399.1"/>
    </source>
</evidence>
<dbReference type="EMBL" id="NPBY01000001">
    <property type="protein sequence ID" value="PAD80527.1"/>
    <property type="molecule type" value="Genomic_DNA"/>
</dbReference>
<dbReference type="GO" id="GO:0030288">
    <property type="term" value="C:outer membrane-bounded periplasmic space"/>
    <property type="evidence" value="ECO:0007669"/>
    <property type="project" value="TreeGrafter"/>
</dbReference>
<dbReference type="Proteomes" id="UP000215596">
    <property type="component" value="Unassembled WGS sequence"/>
</dbReference>
<reference evidence="4 5" key="1">
    <citation type="submission" date="2017-07" db="EMBL/GenBank/DDBJ databases">
        <title>Isolation and whole genome analysis of endospore-forming bacteria from heroin.</title>
        <authorList>
            <person name="Kalinowski J."/>
            <person name="Ahrens B."/>
            <person name="Al-Dilaimi A."/>
            <person name="Winkler A."/>
            <person name="Wibberg D."/>
            <person name="Schleenbecker U."/>
            <person name="Ruckert C."/>
            <person name="Wolfel R."/>
            <person name="Grass G."/>
        </authorList>
    </citation>
    <scope>NUCLEOTIDE SEQUENCE [LARGE SCALE GENOMIC DNA]</scope>
    <source>
        <strain evidence="4 5">7537-G1</strain>
    </source>
</reference>
<dbReference type="NCBIfam" id="TIGR02669">
    <property type="entry name" value="SpoIID_LytB"/>
    <property type="match status" value="1"/>
</dbReference>
<organism evidence="4 5">
    <name type="scientific">Paenibacillus campinasensis</name>
    <dbReference type="NCBI Taxonomy" id="66347"/>
    <lineage>
        <taxon>Bacteria</taxon>
        <taxon>Bacillati</taxon>
        <taxon>Bacillota</taxon>
        <taxon>Bacilli</taxon>
        <taxon>Bacillales</taxon>
        <taxon>Paenibacillaceae</taxon>
        <taxon>Paenibacillus</taxon>
    </lineage>
</organism>
<dbReference type="InterPro" id="IPR051922">
    <property type="entry name" value="Bact_Sporulation_Assoc"/>
</dbReference>
<dbReference type="InterPro" id="IPR013693">
    <property type="entry name" value="SpoIID/LytB_N"/>
</dbReference>
<dbReference type="OrthoDB" id="9794671at2"/>
<dbReference type="AlphaFoldDB" id="A0A268F580"/>
<keyword evidence="1" id="KW-0732">Signal</keyword>
<feature type="chain" id="PRO_5038946933" evidence="1">
    <location>
        <begin position="34"/>
        <end position="696"/>
    </location>
</feature>
<evidence type="ECO:0000313" key="5">
    <source>
        <dbReference type="Proteomes" id="UP000215596"/>
    </source>
</evidence>
<evidence type="ECO:0000259" key="2">
    <source>
        <dbReference type="PROSITE" id="PS51724"/>
    </source>
</evidence>
<evidence type="ECO:0000256" key="1">
    <source>
        <dbReference type="SAM" id="SignalP"/>
    </source>
</evidence>
<dbReference type="Proteomes" id="UP000435177">
    <property type="component" value="Unassembled WGS sequence"/>
</dbReference>
<reference evidence="3 6" key="2">
    <citation type="submission" date="2019-11" db="EMBL/GenBank/DDBJ databases">
        <title>Draft genome sequences of five Paenibacillus species of dairy origin.</title>
        <authorList>
            <person name="Olajide A.M."/>
            <person name="Chen S."/>
            <person name="Lapointe G."/>
        </authorList>
    </citation>
    <scope>NUCLEOTIDE SEQUENCE [LARGE SCALE GENOMIC DNA]</scope>
    <source>
        <strain evidence="3 6">3CS1</strain>
    </source>
</reference>
<comment type="caution">
    <text evidence="4">The sequence shown here is derived from an EMBL/GenBank/DDBJ whole genome shotgun (WGS) entry which is preliminary data.</text>
</comment>
<dbReference type="GO" id="GO:0030435">
    <property type="term" value="P:sporulation resulting in formation of a cellular spore"/>
    <property type="evidence" value="ECO:0007669"/>
    <property type="project" value="InterPro"/>
</dbReference>
<keyword evidence="6" id="KW-1185">Reference proteome</keyword>